<evidence type="ECO:0000259" key="1">
    <source>
        <dbReference type="Pfam" id="PF24494"/>
    </source>
</evidence>
<dbReference type="Pfam" id="PF24494">
    <property type="entry name" value="DUF7587"/>
    <property type="match status" value="1"/>
</dbReference>
<organism evidence="2 3">
    <name type="scientific">Mycena albidolilacea</name>
    <dbReference type="NCBI Taxonomy" id="1033008"/>
    <lineage>
        <taxon>Eukaryota</taxon>
        <taxon>Fungi</taxon>
        <taxon>Dikarya</taxon>
        <taxon>Basidiomycota</taxon>
        <taxon>Agaricomycotina</taxon>
        <taxon>Agaricomycetes</taxon>
        <taxon>Agaricomycetidae</taxon>
        <taxon>Agaricales</taxon>
        <taxon>Marasmiineae</taxon>
        <taxon>Mycenaceae</taxon>
        <taxon>Mycena</taxon>
    </lineage>
</organism>
<dbReference type="EMBL" id="JARIHO010000003">
    <property type="protein sequence ID" value="KAJ7363802.1"/>
    <property type="molecule type" value="Genomic_DNA"/>
</dbReference>
<sequence>MPAFDPIPPTMQLEEKELFLRVHRKHDHGALTSRRFLSSAESLLVLSHHASVRYPDSLGQELKRSASTHVTQWKNYTWDQPSPFVSMARSVPYVLFESRRRDLLHSANQPHISIIDAAKLIQTTDIWLATDLLGNKYQQDVFFARRAEVLAYSRTPLDAVVAAVPLNSFFASAAERELLEHSWPKWIVGNDASGHPALLEAVRGQVIQRLRTERFLAKMSGTSQKSGVVRSPAGSYRVDTPYARPVKQESF</sequence>
<keyword evidence="3" id="KW-1185">Reference proteome</keyword>
<evidence type="ECO:0000313" key="2">
    <source>
        <dbReference type="EMBL" id="KAJ7363802.1"/>
    </source>
</evidence>
<dbReference type="InterPro" id="IPR056009">
    <property type="entry name" value="DUF7587"/>
</dbReference>
<feature type="domain" description="DUF7587" evidence="1">
    <location>
        <begin position="16"/>
        <end position="168"/>
    </location>
</feature>
<accession>A0AAD7F2S6</accession>
<proteinExistence type="predicted"/>
<name>A0AAD7F2S6_9AGAR</name>
<protein>
    <recommendedName>
        <fullName evidence="1">DUF7587 domain-containing protein</fullName>
    </recommendedName>
</protein>
<gene>
    <name evidence="2" type="ORF">DFH08DRAFT_1015326</name>
</gene>
<dbReference type="Proteomes" id="UP001218218">
    <property type="component" value="Unassembled WGS sequence"/>
</dbReference>
<evidence type="ECO:0000313" key="3">
    <source>
        <dbReference type="Proteomes" id="UP001218218"/>
    </source>
</evidence>
<reference evidence="2" key="1">
    <citation type="submission" date="2023-03" db="EMBL/GenBank/DDBJ databases">
        <title>Massive genome expansion in bonnet fungi (Mycena s.s.) driven by repeated elements and novel gene families across ecological guilds.</title>
        <authorList>
            <consortium name="Lawrence Berkeley National Laboratory"/>
            <person name="Harder C.B."/>
            <person name="Miyauchi S."/>
            <person name="Viragh M."/>
            <person name="Kuo A."/>
            <person name="Thoen E."/>
            <person name="Andreopoulos B."/>
            <person name="Lu D."/>
            <person name="Skrede I."/>
            <person name="Drula E."/>
            <person name="Henrissat B."/>
            <person name="Morin E."/>
            <person name="Kohler A."/>
            <person name="Barry K."/>
            <person name="LaButti K."/>
            <person name="Morin E."/>
            <person name="Salamov A."/>
            <person name="Lipzen A."/>
            <person name="Mereny Z."/>
            <person name="Hegedus B."/>
            <person name="Baldrian P."/>
            <person name="Stursova M."/>
            <person name="Weitz H."/>
            <person name="Taylor A."/>
            <person name="Grigoriev I.V."/>
            <person name="Nagy L.G."/>
            <person name="Martin F."/>
            <person name="Kauserud H."/>
        </authorList>
    </citation>
    <scope>NUCLEOTIDE SEQUENCE</scope>
    <source>
        <strain evidence="2">CBHHK002</strain>
    </source>
</reference>
<comment type="caution">
    <text evidence="2">The sequence shown here is derived from an EMBL/GenBank/DDBJ whole genome shotgun (WGS) entry which is preliminary data.</text>
</comment>
<dbReference type="AlphaFoldDB" id="A0AAD7F2S6"/>